<dbReference type="PROSITE" id="PS00610">
    <property type="entry name" value="NA_NEUROTRAN_SYMP_1"/>
    <property type="match status" value="1"/>
</dbReference>
<feature type="transmembrane region" description="Helical" evidence="7">
    <location>
        <begin position="422"/>
        <end position="443"/>
    </location>
</feature>
<dbReference type="EMBL" id="QFLI01000003">
    <property type="protein sequence ID" value="PXY01576.1"/>
    <property type="molecule type" value="Genomic_DNA"/>
</dbReference>
<evidence type="ECO:0000256" key="6">
    <source>
        <dbReference type="RuleBase" id="RU003732"/>
    </source>
</evidence>
<dbReference type="PANTHER" id="PTHR42948:SF1">
    <property type="entry name" value="TRANSPORTER"/>
    <property type="match status" value="1"/>
</dbReference>
<keyword evidence="4 7" id="KW-1133">Transmembrane helix</keyword>
<keyword evidence="5 7" id="KW-0472">Membrane</keyword>
<dbReference type="NCBIfam" id="NF037979">
    <property type="entry name" value="Na_transp"/>
    <property type="match status" value="1"/>
</dbReference>
<evidence type="ECO:0000256" key="3">
    <source>
        <dbReference type="ARBA" id="ARBA00022692"/>
    </source>
</evidence>
<dbReference type="RefSeq" id="WP_110360385.1">
    <property type="nucleotide sequence ID" value="NZ_QFLI01000003.1"/>
</dbReference>
<keyword evidence="3 6" id="KW-0812">Transmembrane</keyword>
<feature type="transmembrane region" description="Helical" evidence="7">
    <location>
        <begin position="257"/>
        <end position="279"/>
    </location>
</feature>
<evidence type="ECO:0000256" key="4">
    <source>
        <dbReference type="ARBA" id="ARBA00022989"/>
    </source>
</evidence>
<sequence>MSISNPSGRDVFSSKFGVIAAAAGSAVGLGNIWRFPYVAGENGGGAFLLIYLGFIIAIGLPVMLSELLIGRKAQQNAFGSFRKLAPGSMWSLVGLMGVVAAFLILAFYSTISGWTLEYLYQAISNGFAHGDTKAMFDSFKQGTFRPLMWQMIFMLLTAWIVFSGVKNGIEKYAKILMPLLFVLILAMCIRSLSLPGSSAGLDFLFKPDFSKISMGVILEALGQAAFSLSIGMGALITYGSYIQKQNNLGKTAVQVTVADTLIAILSGVMIFPAVFALGFQPDSGAGLVFEVLPKLFLEMPGGYFFAILFFFLLSVAALTSTISVLEVVVAYFSEELNISRKKATVIGASSISVLGVFATLSFGDLSGVHILGQSIFGIMEYTAANLLLPLGALLIVIFVGWKLKQLIVREELSNESTLRVKYFKVFFFIVKWLAPIAIAAVFLNGIGLLKLG</sequence>
<feature type="transmembrane region" description="Helical" evidence="7">
    <location>
        <begin position="303"/>
        <end position="332"/>
    </location>
</feature>
<dbReference type="PROSITE" id="PS50267">
    <property type="entry name" value="NA_NEUROTRAN_SYMP_3"/>
    <property type="match status" value="1"/>
</dbReference>
<proteinExistence type="inferred from homology"/>
<keyword evidence="6" id="KW-0769">Symport</keyword>
<dbReference type="PANTHER" id="PTHR42948">
    <property type="entry name" value="TRANSPORTER"/>
    <property type="match status" value="1"/>
</dbReference>
<feature type="transmembrane region" description="Helical" evidence="7">
    <location>
        <begin position="90"/>
        <end position="111"/>
    </location>
</feature>
<organism evidence="8 9">
    <name type="scientific">Marinifilum breve</name>
    <dbReference type="NCBI Taxonomy" id="2184082"/>
    <lineage>
        <taxon>Bacteria</taxon>
        <taxon>Pseudomonadati</taxon>
        <taxon>Bacteroidota</taxon>
        <taxon>Bacteroidia</taxon>
        <taxon>Marinilabiliales</taxon>
        <taxon>Marinifilaceae</taxon>
    </lineage>
</organism>
<dbReference type="GO" id="GO:0015293">
    <property type="term" value="F:symporter activity"/>
    <property type="evidence" value="ECO:0007669"/>
    <property type="project" value="UniProtKB-KW"/>
</dbReference>
<keyword evidence="2 6" id="KW-0813">Transport</keyword>
<dbReference type="PRINTS" id="PR00176">
    <property type="entry name" value="NANEUSMPORT"/>
</dbReference>
<name>A0A2V3ZZ23_9BACT</name>
<dbReference type="InterPro" id="IPR037272">
    <property type="entry name" value="SNS_sf"/>
</dbReference>
<feature type="transmembrane region" description="Helical" evidence="7">
    <location>
        <begin position="212"/>
        <end position="236"/>
    </location>
</feature>
<feature type="transmembrane region" description="Helical" evidence="7">
    <location>
        <begin position="45"/>
        <end position="69"/>
    </location>
</feature>
<dbReference type="OrthoDB" id="9762833at2"/>
<dbReference type="Pfam" id="PF00209">
    <property type="entry name" value="SNF"/>
    <property type="match status" value="2"/>
</dbReference>
<dbReference type="SUPFAM" id="SSF161070">
    <property type="entry name" value="SNF-like"/>
    <property type="match status" value="1"/>
</dbReference>
<evidence type="ECO:0000256" key="1">
    <source>
        <dbReference type="ARBA" id="ARBA00004141"/>
    </source>
</evidence>
<protein>
    <recommendedName>
        <fullName evidence="6">Transporter</fullName>
    </recommendedName>
</protein>
<comment type="subcellular location">
    <subcellularLocation>
        <location evidence="1">Membrane</location>
        <topology evidence="1">Multi-pass membrane protein</topology>
    </subcellularLocation>
</comment>
<feature type="transmembrane region" description="Helical" evidence="7">
    <location>
        <begin position="147"/>
        <end position="165"/>
    </location>
</feature>
<keyword evidence="9" id="KW-1185">Reference proteome</keyword>
<comment type="similarity">
    <text evidence="6">Belongs to the sodium:neurotransmitter symporter (SNF) (TC 2.A.22) family.</text>
</comment>
<feature type="transmembrane region" description="Helical" evidence="7">
    <location>
        <begin position="12"/>
        <end position="33"/>
    </location>
</feature>
<dbReference type="InterPro" id="IPR000175">
    <property type="entry name" value="Na/ntran_symport"/>
</dbReference>
<reference evidence="8 9" key="1">
    <citation type="submission" date="2018-05" db="EMBL/GenBank/DDBJ databases">
        <title>Marinifilum breve JC075T sp. nov., a marine bacterium isolated from Yongle Blue Hole in the South China Sea.</title>
        <authorList>
            <person name="Fu T."/>
        </authorList>
    </citation>
    <scope>NUCLEOTIDE SEQUENCE [LARGE SCALE GENOMIC DNA]</scope>
    <source>
        <strain evidence="8 9">JC075</strain>
    </source>
</reference>
<feature type="transmembrane region" description="Helical" evidence="7">
    <location>
        <begin position="172"/>
        <end position="192"/>
    </location>
</feature>
<evidence type="ECO:0000256" key="5">
    <source>
        <dbReference type="ARBA" id="ARBA00023136"/>
    </source>
</evidence>
<feature type="transmembrane region" description="Helical" evidence="7">
    <location>
        <begin position="383"/>
        <end position="401"/>
    </location>
</feature>
<accession>A0A2V3ZZ23</accession>
<dbReference type="GO" id="GO:0016020">
    <property type="term" value="C:membrane"/>
    <property type="evidence" value="ECO:0007669"/>
    <property type="project" value="UniProtKB-SubCell"/>
</dbReference>
<evidence type="ECO:0000256" key="2">
    <source>
        <dbReference type="ARBA" id="ARBA00022448"/>
    </source>
</evidence>
<evidence type="ECO:0000256" key="7">
    <source>
        <dbReference type="SAM" id="Phobius"/>
    </source>
</evidence>
<dbReference type="Proteomes" id="UP000248079">
    <property type="component" value="Unassembled WGS sequence"/>
</dbReference>
<gene>
    <name evidence="8" type="ORF">DF185_08845</name>
</gene>
<feature type="transmembrane region" description="Helical" evidence="7">
    <location>
        <begin position="344"/>
        <end position="363"/>
    </location>
</feature>
<dbReference type="InterPro" id="IPR047218">
    <property type="entry name" value="YocR/YhdH-like"/>
</dbReference>
<comment type="caution">
    <text evidence="8">The sequence shown here is derived from an EMBL/GenBank/DDBJ whole genome shotgun (WGS) entry which is preliminary data.</text>
</comment>
<dbReference type="CDD" id="cd10336">
    <property type="entry name" value="SLC6sbd_Tyt1-Like"/>
    <property type="match status" value="1"/>
</dbReference>
<evidence type="ECO:0000313" key="9">
    <source>
        <dbReference type="Proteomes" id="UP000248079"/>
    </source>
</evidence>
<evidence type="ECO:0000313" key="8">
    <source>
        <dbReference type="EMBL" id="PXY01576.1"/>
    </source>
</evidence>
<dbReference type="AlphaFoldDB" id="A0A2V3ZZ23"/>